<keyword evidence="7" id="KW-0436">Ligase</keyword>
<keyword evidence="8" id="KW-1185">Reference proteome</keyword>
<evidence type="ECO:0000256" key="3">
    <source>
        <dbReference type="ARBA" id="ARBA00022989"/>
    </source>
</evidence>
<accession>A0ABU0F7T4</accession>
<proteinExistence type="predicted"/>
<reference evidence="7 8" key="1">
    <citation type="submission" date="2023-07" db="EMBL/GenBank/DDBJ databases">
        <title>Genomic Encyclopedia of Type Strains, Phase IV (KMG-IV): sequencing the most valuable type-strain genomes for metagenomic binning, comparative biology and taxonomic classification.</title>
        <authorList>
            <person name="Goeker M."/>
        </authorList>
    </citation>
    <scope>NUCLEOTIDE SEQUENCE [LARGE SCALE GENOMIC DNA]</scope>
    <source>
        <strain evidence="7 8">DSM 5896</strain>
    </source>
</reference>
<evidence type="ECO:0000256" key="1">
    <source>
        <dbReference type="ARBA" id="ARBA00004141"/>
    </source>
</evidence>
<feature type="transmembrane region" description="Helical" evidence="5">
    <location>
        <begin position="391"/>
        <end position="411"/>
    </location>
</feature>
<feature type="transmembrane region" description="Helical" evidence="5">
    <location>
        <begin position="274"/>
        <end position="292"/>
    </location>
</feature>
<feature type="domain" description="O-antigen ligase-related" evidence="6">
    <location>
        <begin position="259"/>
        <end position="403"/>
    </location>
</feature>
<sequence length="515" mass="55850">MISGQNRESGFPANIFSTVLLHGRRDLRFYLCVLTAIASLGLGGGTHGGFLSDAILQLVALPLFLVSLRDCLAGKAGGAGWLDLAFCACLAAIPISQTIPLPPSVWMHLPARETVIQAFTLTGQKPGWMPSSVLPEATASAALSLIPPFALFWGTRLLGTAHRRSLIIAILVFAAFSVFFGMAQLAGGQHSRLRLFENTNADDAVGFFANRNHFAALLYVSLLFVSAWAIDTGLTISNARRRSRLTGPRVLVLMASVTLMFLLATAQIMTRSRAGVGLTIVALLGIVVLTLLDDRNRRRRTSLVLFLVAIAAVVVFTAQFGFSRFANRFASDPLADARIVFAHTTIEAAKAYFPFGSGVGTFPSVYPMFEKPAQLLANIYANHAHDDFLEVWLESGLAGILALAALAFWIVWRSSKVWRSRDPWNMPIDILLMRATTIAVGLLGVHSIVDYPLRTTALMSLMAVCCALLTPVPQALRVLPTDEPHASKRHRHRHIRRLEPAEAGLPSSPAEVPGI</sequence>
<dbReference type="RefSeq" id="WP_307422011.1">
    <property type="nucleotide sequence ID" value="NZ_JAUSVK010000001.1"/>
</dbReference>
<feature type="transmembrane region" description="Helical" evidence="5">
    <location>
        <begin position="250"/>
        <end position="268"/>
    </location>
</feature>
<feature type="transmembrane region" description="Helical" evidence="5">
    <location>
        <begin position="137"/>
        <end position="154"/>
    </location>
</feature>
<keyword evidence="2 5" id="KW-0812">Transmembrane</keyword>
<evidence type="ECO:0000313" key="8">
    <source>
        <dbReference type="Proteomes" id="UP001237448"/>
    </source>
</evidence>
<evidence type="ECO:0000259" key="6">
    <source>
        <dbReference type="Pfam" id="PF04932"/>
    </source>
</evidence>
<organism evidence="7 8">
    <name type="scientific">Labrys monachus</name>
    <dbReference type="NCBI Taxonomy" id="217067"/>
    <lineage>
        <taxon>Bacteria</taxon>
        <taxon>Pseudomonadati</taxon>
        <taxon>Pseudomonadota</taxon>
        <taxon>Alphaproteobacteria</taxon>
        <taxon>Hyphomicrobiales</taxon>
        <taxon>Xanthobacteraceae</taxon>
        <taxon>Labrys</taxon>
    </lineage>
</organism>
<protein>
    <submittedName>
        <fullName evidence="7">O-antigen ligase</fullName>
    </submittedName>
</protein>
<dbReference type="PANTHER" id="PTHR37422:SF13">
    <property type="entry name" value="LIPOPOLYSACCHARIDE BIOSYNTHESIS PROTEIN PA4999-RELATED"/>
    <property type="match status" value="1"/>
</dbReference>
<dbReference type="InterPro" id="IPR051533">
    <property type="entry name" value="WaaL-like"/>
</dbReference>
<comment type="caution">
    <text evidence="7">The sequence shown here is derived from an EMBL/GenBank/DDBJ whole genome shotgun (WGS) entry which is preliminary data.</text>
</comment>
<evidence type="ECO:0000256" key="5">
    <source>
        <dbReference type="SAM" id="Phobius"/>
    </source>
</evidence>
<feature type="transmembrane region" description="Helical" evidence="5">
    <location>
        <begin position="304"/>
        <end position="322"/>
    </location>
</feature>
<evidence type="ECO:0000256" key="2">
    <source>
        <dbReference type="ARBA" id="ARBA00022692"/>
    </source>
</evidence>
<feature type="transmembrane region" description="Helical" evidence="5">
    <location>
        <begin position="455"/>
        <end position="479"/>
    </location>
</feature>
<feature type="transmembrane region" description="Helical" evidence="5">
    <location>
        <begin position="213"/>
        <end position="230"/>
    </location>
</feature>
<dbReference type="GO" id="GO:0016874">
    <property type="term" value="F:ligase activity"/>
    <property type="evidence" value="ECO:0007669"/>
    <property type="project" value="UniProtKB-KW"/>
</dbReference>
<feature type="transmembrane region" description="Helical" evidence="5">
    <location>
        <begin position="431"/>
        <end position="449"/>
    </location>
</feature>
<name>A0ABU0F7T4_9HYPH</name>
<dbReference type="Proteomes" id="UP001237448">
    <property type="component" value="Unassembled WGS sequence"/>
</dbReference>
<comment type="subcellular location">
    <subcellularLocation>
        <location evidence="1">Membrane</location>
        <topology evidence="1">Multi-pass membrane protein</topology>
    </subcellularLocation>
</comment>
<evidence type="ECO:0000256" key="4">
    <source>
        <dbReference type="ARBA" id="ARBA00023136"/>
    </source>
</evidence>
<keyword evidence="4 5" id="KW-0472">Membrane</keyword>
<keyword evidence="3 5" id="KW-1133">Transmembrane helix</keyword>
<gene>
    <name evidence="7" type="ORF">J3R73_000462</name>
</gene>
<feature type="transmembrane region" description="Helical" evidence="5">
    <location>
        <begin position="27"/>
        <end position="44"/>
    </location>
</feature>
<dbReference type="Pfam" id="PF04932">
    <property type="entry name" value="Wzy_C"/>
    <property type="match status" value="1"/>
</dbReference>
<dbReference type="InterPro" id="IPR007016">
    <property type="entry name" value="O-antigen_ligase-rel_domated"/>
</dbReference>
<feature type="transmembrane region" description="Helical" evidence="5">
    <location>
        <begin position="166"/>
        <end position="186"/>
    </location>
</feature>
<dbReference type="PANTHER" id="PTHR37422">
    <property type="entry name" value="TEICHURONIC ACID BIOSYNTHESIS PROTEIN TUAE"/>
    <property type="match status" value="1"/>
</dbReference>
<evidence type="ECO:0000313" key="7">
    <source>
        <dbReference type="EMBL" id="MDQ0390670.1"/>
    </source>
</evidence>
<dbReference type="EMBL" id="JAUSVK010000001">
    <property type="protein sequence ID" value="MDQ0390670.1"/>
    <property type="molecule type" value="Genomic_DNA"/>
</dbReference>